<feature type="domain" description="Formyl transferase N-terminal" evidence="18">
    <location>
        <begin position="344"/>
        <end position="525"/>
    </location>
</feature>
<dbReference type="Gene3D" id="3.30.1330.10">
    <property type="entry name" value="PurM-like, N-terminal domain"/>
    <property type="match status" value="1"/>
</dbReference>
<evidence type="ECO:0000256" key="2">
    <source>
        <dbReference type="ARBA" id="ARBA00004686"/>
    </source>
</evidence>
<comment type="pathway">
    <text evidence="3">Purine metabolism; IMP biosynthesis via de novo pathway; N(2)-formyl-N(1)-(5-phospho-D-ribosyl)glycinamide from N(1)-(5-phospho-D-ribosyl)glycinamide (10-formyl THF route): step 1/1.</text>
</comment>
<feature type="domain" description="PurM-like N-terminal" evidence="19">
    <location>
        <begin position="32"/>
        <end position="137"/>
    </location>
</feature>
<protein>
    <recommendedName>
        <fullName evidence="7">Phosphoribosylformylglycinamidine cyclo-ligase</fullName>
        <ecNumber evidence="5">2.1.2.2</ecNumber>
        <ecNumber evidence="6">6.3.3.1</ecNumber>
    </recommendedName>
    <alternativeName>
        <fullName evidence="15">AIR synthase</fullName>
    </alternativeName>
    <alternativeName>
        <fullName evidence="16">AIRS</fullName>
    </alternativeName>
    <alternativeName>
        <fullName evidence="14">Phosphoribosyl-aminoimidazole synthetase</fullName>
    </alternativeName>
</protein>
<dbReference type="GO" id="GO:0005524">
    <property type="term" value="F:ATP binding"/>
    <property type="evidence" value="ECO:0007669"/>
    <property type="project" value="UniProtKB-KW"/>
</dbReference>
<dbReference type="GO" id="GO:0005829">
    <property type="term" value="C:cytosol"/>
    <property type="evidence" value="ECO:0007669"/>
    <property type="project" value="TreeGrafter"/>
</dbReference>
<keyword evidence="11" id="KW-0547">Nucleotide-binding</keyword>
<keyword evidence="10" id="KW-0808">Transferase</keyword>
<dbReference type="InterPro" id="IPR004607">
    <property type="entry name" value="GART"/>
</dbReference>
<comment type="catalytic activity">
    <reaction evidence="17">
        <text>2-formamido-N(1)-(5-O-phospho-beta-D-ribosyl)acetamidine + ATP = 5-amino-1-(5-phospho-beta-D-ribosyl)imidazole + ADP + phosphate + H(+)</text>
        <dbReference type="Rhea" id="RHEA:23032"/>
        <dbReference type="ChEBI" id="CHEBI:15378"/>
        <dbReference type="ChEBI" id="CHEBI:30616"/>
        <dbReference type="ChEBI" id="CHEBI:43474"/>
        <dbReference type="ChEBI" id="CHEBI:137981"/>
        <dbReference type="ChEBI" id="CHEBI:147287"/>
        <dbReference type="ChEBI" id="CHEBI:456216"/>
        <dbReference type="EC" id="6.3.3.1"/>
    </reaction>
</comment>
<dbReference type="EC" id="6.3.3.1" evidence="6"/>
<evidence type="ECO:0000256" key="9">
    <source>
        <dbReference type="ARBA" id="ARBA00022598"/>
    </source>
</evidence>
<proteinExistence type="inferred from homology"/>
<dbReference type="PROSITE" id="PS00373">
    <property type="entry name" value="GART"/>
    <property type="match status" value="1"/>
</dbReference>
<evidence type="ECO:0000256" key="14">
    <source>
        <dbReference type="ARBA" id="ARBA00031908"/>
    </source>
</evidence>
<feature type="domain" description="PurM-like C-terminal" evidence="20">
    <location>
        <begin position="151"/>
        <end position="305"/>
    </location>
</feature>
<evidence type="ECO:0000256" key="5">
    <source>
        <dbReference type="ARBA" id="ARBA00012254"/>
    </source>
</evidence>
<evidence type="ECO:0000313" key="21">
    <source>
        <dbReference type="EMBL" id="MBY28258.1"/>
    </source>
</evidence>
<dbReference type="GO" id="GO:0046084">
    <property type="term" value="P:adenine biosynthetic process"/>
    <property type="evidence" value="ECO:0007669"/>
    <property type="project" value="TreeGrafter"/>
</dbReference>
<dbReference type="InterPro" id="IPR036676">
    <property type="entry name" value="PurM-like_C_sf"/>
</dbReference>
<comment type="subcellular location">
    <subcellularLocation>
        <location evidence="1">Cytoplasm</location>
    </subcellularLocation>
</comment>
<evidence type="ECO:0000256" key="8">
    <source>
        <dbReference type="ARBA" id="ARBA00022490"/>
    </source>
</evidence>
<evidence type="ECO:0000256" key="7">
    <source>
        <dbReference type="ARBA" id="ARBA00020367"/>
    </source>
</evidence>
<evidence type="ECO:0000256" key="11">
    <source>
        <dbReference type="ARBA" id="ARBA00022741"/>
    </source>
</evidence>
<dbReference type="CDD" id="cd08645">
    <property type="entry name" value="FMT_core_GART"/>
    <property type="match status" value="1"/>
</dbReference>
<dbReference type="InterPro" id="IPR036921">
    <property type="entry name" value="PurM-like_N_sf"/>
</dbReference>
<evidence type="ECO:0000256" key="4">
    <source>
        <dbReference type="ARBA" id="ARBA00010280"/>
    </source>
</evidence>
<gene>
    <name evidence="21" type="primary">GART</name>
    <name evidence="21" type="ORF">g.74622</name>
</gene>
<dbReference type="SUPFAM" id="SSF56042">
    <property type="entry name" value="PurM C-terminal domain-like"/>
    <property type="match status" value="1"/>
</dbReference>
<dbReference type="NCBIfam" id="TIGR00878">
    <property type="entry name" value="purM"/>
    <property type="match status" value="1"/>
</dbReference>
<dbReference type="InterPro" id="IPR004733">
    <property type="entry name" value="PurM_cligase"/>
</dbReference>
<evidence type="ECO:0000256" key="16">
    <source>
        <dbReference type="ARBA" id="ARBA00033093"/>
    </source>
</evidence>
<evidence type="ECO:0000256" key="1">
    <source>
        <dbReference type="ARBA" id="ARBA00004496"/>
    </source>
</evidence>
<dbReference type="SUPFAM" id="SSF55326">
    <property type="entry name" value="PurM N-terminal domain-like"/>
    <property type="match status" value="1"/>
</dbReference>
<evidence type="ECO:0000259" key="19">
    <source>
        <dbReference type="Pfam" id="PF00586"/>
    </source>
</evidence>
<dbReference type="NCBIfam" id="TIGR00639">
    <property type="entry name" value="PurN"/>
    <property type="match status" value="1"/>
</dbReference>
<dbReference type="GO" id="GO:0004637">
    <property type="term" value="F:phosphoribosylamine-glycine ligase activity"/>
    <property type="evidence" value="ECO:0007669"/>
    <property type="project" value="TreeGrafter"/>
</dbReference>
<keyword evidence="13" id="KW-0067">ATP-binding</keyword>
<dbReference type="HAMAP" id="MF_01930">
    <property type="entry name" value="PurN"/>
    <property type="match status" value="1"/>
</dbReference>
<dbReference type="FunFam" id="3.40.50.170:FF:000006">
    <property type="entry name" value="Trifunctional purine biosynthetic protein adenosine-3"/>
    <property type="match status" value="1"/>
</dbReference>
<dbReference type="GO" id="GO:0006189">
    <property type="term" value="P:'de novo' IMP biosynthetic process"/>
    <property type="evidence" value="ECO:0007669"/>
    <property type="project" value="UniProtKB-UniPathway"/>
</dbReference>
<dbReference type="PANTHER" id="PTHR10520">
    <property type="entry name" value="TRIFUNCTIONAL PURINE BIOSYNTHETIC PROTEIN ADENOSINE-3-RELATED"/>
    <property type="match status" value="1"/>
</dbReference>
<evidence type="ECO:0000259" key="18">
    <source>
        <dbReference type="Pfam" id="PF00551"/>
    </source>
</evidence>
<dbReference type="CDD" id="cd02196">
    <property type="entry name" value="PurM"/>
    <property type="match status" value="1"/>
</dbReference>
<evidence type="ECO:0000256" key="6">
    <source>
        <dbReference type="ARBA" id="ARBA00013047"/>
    </source>
</evidence>
<dbReference type="InterPro" id="IPR036477">
    <property type="entry name" value="Formyl_transf_N_sf"/>
</dbReference>
<dbReference type="Pfam" id="PF02769">
    <property type="entry name" value="AIRS_C"/>
    <property type="match status" value="1"/>
</dbReference>
<evidence type="ECO:0000256" key="3">
    <source>
        <dbReference type="ARBA" id="ARBA00005054"/>
    </source>
</evidence>
<dbReference type="GO" id="GO:0004644">
    <property type="term" value="F:phosphoribosylglycinamide formyltransferase activity"/>
    <property type="evidence" value="ECO:0007669"/>
    <property type="project" value="UniProtKB-EC"/>
</dbReference>
<dbReference type="InterPro" id="IPR016188">
    <property type="entry name" value="PurM-like_N"/>
</dbReference>
<dbReference type="HAMAP" id="MF_00741">
    <property type="entry name" value="AIRS"/>
    <property type="match status" value="1"/>
</dbReference>
<dbReference type="EC" id="2.1.2.2" evidence="5"/>
<evidence type="ECO:0000256" key="13">
    <source>
        <dbReference type="ARBA" id="ARBA00022840"/>
    </source>
</evidence>
<dbReference type="UniPathway" id="UPA00074">
    <property type="reaction ID" value="UER00126"/>
</dbReference>
<comment type="similarity">
    <text evidence="4">Belongs to the AIR synthase family.</text>
</comment>
<evidence type="ECO:0000259" key="20">
    <source>
        <dbReference type="Pfam" id="PF02769"/>
    </source>
</evidence>
<dbReference type="Gene3D" id="3.40.50.170">
    <property type="entry name" value="Formyl transferase, N-terminal domain"/>
    <property type="match status" value="1"/>
</dbReference>
<dbReference type="Pfam" id="PF00551">
    <property type="entry name" value="Formyl_trans_N"/>
    <property type="match status" value="1"/>
</dbReference>
<keyword evidence="12" id="KW-0658">Purine biosynthesis</keyword>
<dbReference type="InterPro" id="IPR002376">
    <property type="entry name" value="Formyl_transf_N"/>
</dbReference>
<dbReference type="PANTHER" id="PTHR10520:SF12">
    <property type="entry name" value="TRIFUNCTIONAL PURINE BIOSYNTHETIC PROTEIN ADENOSINE-3"/>
    <property type="match status" value="1"/>
</dbReference>
<dbReference type="InterPro" id="IPR010918">
    <property type="entry name" value="PurM-like_C_dom"/>
</dbReference>
<keyword evidence="9" id="KW-0436">Ligase</keyword>
<dbReference type="Gene3D" id="3.90.650.10">
    <property type="entry name" value="PurM-like C-terminal domain"/>
    <property type="match status" value="1"/>
</dbReference>
<evidence type="ECO:0000256" key="17">
    <source>
        <dbReference type="ARBA" id="ARBA00049057"/>
    </source>
</evidence>
<keyword evidence="8" id="KW-0963">Cytoplasm</keyword>
<organism evidence="21">
    <name type="scientific">Schizaphis graminum</name>
    <name type="common">Green bug aphid</name>
    <dbReference type="NCBI Taxonomy" id="13262"/>
    <lineage>
        <taxon>Eukaryota</taxon>
        <taxon>Metazoa</taxon>
        <taxon>Ecdysozoa</taxon>
        <taxon>Arthropoda</taxon>
        <taxon>Hexapoda</taxon>
        <taxon>Insecta</taxon>
        <taxon>Pterygota</taxon>
        <taxon>Neoptera</taxon>
        <taxon>Paraneoptera</taxon>
        <taxon>Hemiptera</taxon>
        <taxon>Sternorrhyncha</taxon>
        <taxon>Aphidomorpha</taxon>
        <taxon>Aphidoidea</taxon>
        <taxon>Aphididae</taxon>
        <taxon>Aphidini</taxon>
        <taxon>Schizaphis</taxon>
    </lineage>
</organism>
<sequence length="556" mass="60818">MVSITKRQGVLGDLGSFGAMFDLKAAAFQDPILVSSSDGVGTKLKVALTCNSHESIGQDLVAMCVNDILVHGAEPLFFLDYYATGRLEGGAVVQVVKGIVDGCHQSGCALIGGETAEMPGLYHNNDYDVAGFAVGAVERNKILPHIEDIVSGDVVIGLESSGVHANGFSLIRKIMDMGCHKFTDEAPFSLDKKTYGEELLTPTVIYVERVLPSIRNNHIKALAHITGGGLIENIPRILPKNKKVVLDATKWNIQPVYGWIAATGSINETEMLRTLNCGLGMILIVDRKHVEDVLSATNGKVVGIVDEKMSDEQPVEVKKFANAMEPLMRPHIQTYVASRMHPKMRVAVLISGSGTNLQSLIDTTTDDPSMMSEIVLVISNKPGVEGLKRARRAGILALAIDHTKFTSRKEFENEILNELEQTQIDVVCLAGFMRVLTKNFVSKWRGRLLNIHPSLLPLFKGIRPQKQAIESGVRVSGCTVHFVEEEIDAGAIIVQESVNISLDETEESLIEKIKEVEHIAFPKALKLFATNQVYLDKDIGKAKWLSNSSDVFRNIV</sequence>
<evidence type="ECO:0000256" key="12">
    <source>
        <dbReference type="ARBA" id="ARBA00022755"/>
    </source>
</evidence>
<dbReference type="GO" id="GO:0004641">
    <property type="term" value="F:phosphoribosylformylglycinamidine cyclo-ligase activity"/>
    <property type="evidence" value="ECO:0007669"/>
    <property type="project" value="UniProtKB-EC"/>
</dbReference>
<dbReference type="FunFam" id="3.30.1330.10:FF:000001">
    <property type="entry name" value="Phosphoribosylformylglycinamidine cyclo-ligase"/>
    <property type="match status" value="1"/>
</dbReference>
<dbReference type="FunFam" id="3.90.650.10:FF:000011">
    <property type="entry name" value="Phosphoribosylformylglycinamidine cyclo-ligase"/>
    <property type="match status" value="1"/>
</dbReference>
<reference evidence="21" key="1">
    <citation type="submission" date="2018-04" db="EMBL/GenBank/DDBJ databases">
        <title>Transcriptome of Schizaphis graminum biotype I.</title>
        <authorList>
            <person name="Scully E.D."/>
            <person name="Geib S.M."/>
            <person name="Palmer N.A."/>
            <person name="Koch K."/>
            <person name="Bradshaw J."/>
            <person name="Heng-Moss T."/>
            <person name="Sarath G."/>
        </authorList>
    </citation>
    <scope>NUCLEOTIDE SEQUENCE</scope>
</reference>
<comment type="pathway">
    <text evidence="2">Purine metabolism; IMP biosynthesis via de novo pathway; 5-amino-1-(5-phospho-D-ribosyl)imidazole from N(2)-formyl-N(1)-(5-phospho-D-ribosyl)glycinamide: step 2/2.</text>
</comment>
<evidence type="ECO:0000256" key="10">
    <source>
        <dbReference type="ARBA" id="ARBA00022679"/>
    </source>
</evidence>
<name>A0A2S2PGC4_SCHGA</name>
<accession>A0A2S2PGC4</accession>
<dbReference type="AlphaFoldDB" id="A0A2S2PGC4"/>
<dbReference type="InterPro" id="IPR001555">
    <property type="entry name" value="GART_AS"/>
</dbReference>
<dbReference type="SUPFAM" id="SSF53328">
    <property type="entry name" value="Formyltransferase"/>
    <property type="match status" value="1"/>
</dbReference>
<dbReference type="Pfam" id="PF00586">
    <property type="entry name" value="AIRS"/>
    <property type="match status" value="1"/>
</dbReference>
<evidence type="ECO:0000256" key="15">
    <source>
        <dbReference type="ARBA" id="ARBA00032931"/>
    </source>
</evidence>
<dbReference type="EMBL" id="GGMR01015639">
    <property type="protein sequence ID" value="MBY28258.1"/>
    <property type="molecule type" value="Transcribed_RNA"/>
</dbReference>